<dbReference type="EMBL" id="JAMPLM010000004">
    <property type="protein sequence ID" value="MEP1058296.1"/>
    <property type="molecule type" value="Genomic_DNA"/>
</dbReference>
<dbReference type="RefSeq" id="WP_190455079.1">
    <property type="nucleotide sequence ID" value="NZ_JAMPLM010000004.1"/>
</dbReference>
<accession>A0ABV0KGD2</accession>
<evidence type="ECO:0000313" key="3">
    <source>
        <dbReference type="Proteomes" id="UP001476950"/>
    </source>
</evidence>
<comment type="caution">
    <text evidence="2">The sequence shown here is derived from an EMBL/GenBank/DDBJ whole genome shotgun (WGS) entry which is preliminary data.</text>
</comment>
<proteinExistence type="predicted"/>
<name>A0ABV0KGD2_9CYAN</name>
<keyword evidence="3" id="KW-1185">Reference proteome</keyword>
<feature type="transmembrane region" description="Helical" evidence="1">
    <location>
        <begin position="58"/>
        <end position="77"/>
    </location>
</feature>
<protein>
    <recommendedName>
        <fullName evidence="4">Fis family transcriptional regulator</fullName>
    </recommendedName>
</protein>
<keyword evidence="1" id="KW-1133">Transmembrane helix</keyword>
<dbReference type="Proteomes" id="UP001476950">
    <property type="component" value="Unassembled WGS sequence"/>
</dbReference>
<sequence length="120" mass="12896">MSQFSNDDHKLVDFLKQHRPSVPAADPALEDRLFDAIVATAQPTSLADRRASRSRRSVAWLVPSAIAAGLVATVVGYRTLMPAQPSATELASLEAFVESNWQGTLNNTSDEAPFGDVATN</sequence>
<keyword evidence="1" id="KW-0472">Membrane</keyword>
<evidence type="ECO:0000256" key="1">
    <source>
        <dbReference type="SAM" id="Phobius"/>
    </source>
</evidence>
<evidence type="ECO:0000313" key="2">
    <source>
        <dbReference type="EMBL" id="MEP1058296.1"/>
    </source>
</evidence>
<evidence type="ECO:0008006" key="4">
    <source>
        <dbReference type="Google" id="ProtNLM"/>
    </source>
</evidence>
<organism evidence="2 3">
    <name type="scientific">Stenomitos frigidus AS-A4</name>
    <dbReference type="NCBI Taxonomy" id="2933935"/>
    <lineage>
        <taxon>Bacteria</taxon>
        <taxon>Bacillati</taxon>
        <taxon>Cyanobacteriota</taxon>
        <taxon>Cyanophyceae</taxon>
        <taxon>Leptolyngbyales</taxon>
        <taxon>Leptolyngbyaceae</taxon>
        <taxon>Stenomitos</taxon>
    </lineage>
</organism>
<reference evidence="2 3" key="1">
    <citation type="submission" date="2022-04" db="EMBL/GenBank/DDBJ databases">
        <title>Positive selection, recombination, and allopatry shape intraspecific diversity of widespread and dominant cyanobacteria.</title>
        <authorList>
            <person name="Wei J."/>
            <person name="Shu W."/>
            <person name="Hu C."/>
        </authorList>
    </citation>
    <scope>NUCLEOTIDE SEQUENCE [LARGE SCALE GENOMIC DNA]</scope>
    <source>
        <strain evidence="2 3">AS-A4</strain>
    </source>
</reference>
<keyword evidence="1" id="KW-0812">Transmembrane</keyword>
<gene>
    <name evidence="2" type="ORF">NDI38_07560</name>
</gene>